<dbReference type="SUPFAM" id="SSF88874">
    <property type="entry name" value="Receptor-binding domain of short tail fibre protein gp12"/>
    <property type="match status" value="1"/>
</dbReference>
<feature type="domain" description="Phage tail collar" evidence="1">
    <location>
        <begin position="7"/>
        <end position="63"/>
    </location>
</feature>
<evidence type="ECO:0000259" key="1">
    <source>
        <dbReference type="Pfam" id="PF07484"/>
    </source>
</evidence>
<organism evidence="2 3">
    <name type="scientific">Paenibacillus harenae</name>
    <dbReference type="NCBI Taxonomy" id="306543"/>
    <lineage>
        <taxon>Bacteria</taxon>
        <taxon>Bacillati</taxon>
        <taxon>Bacillota</taxon>
        <taxon>Bacilli</taxon>
        <taxon>Bacillales</taxon>
        <taxon>Paenibacillaceae</taxon>
        <taxon>Paenibacillus</taxon>
    </lineage>
</organism>
<comment type="caution">
    <text evidence="2">The sequence shown here is derived from an EMBL/GenBank/DDBJ whole genome shotgun (WGS) entry which is preliminary data.</text>
</comment>
<evidence type="ECO:0000313" key="2">
    <source>
        <dbReference type="EMBL" id="MDQ0116211.1"/>
    </source>
</evidence>
<dbReference type="RefSeq" id="WP_307208257.1">
    <property type="nucleotide sequence ID" value="NZ_JAUSST010000002.1"/>
</dbReference>
<accession>A0ABT9U985</accession>
<sequence length="166" mass="17544">MSEPFLGEVRLFPIGYAPRGWTFCQGQILPINTNQALFSLLGNAYGGDGMTTFALPDYRGRVPIHTSSAIPLGTTSGEENHTLTINEIPQHTHQASASSSSNLTVTSPTGAVWGDQLNGFSPAASLVPMNVQAIAAAGGSQPHSNMQPFLALNYCIALQGIFPSRN</sequence>
<reference evidence="2 3" key="1">
    <citation type="submission" date="2023-07" db="EMBL/GenBank/DDBJ databases">
        <title>Sorghum-associated microbial communities from plants grown in Nebraska, USA.</title>
        <authorList>
            <person name="Schachtman D."/>
        </authorList>
    </citation>
    <scope>NUCLEOTIDE SEQUENCE [LARGE SCALE GENOMIC DNA]</scope>
    <source>
        <strain evidence="2 3">CC482</strain>
    </source>
</reference>
<dbReference type="Gene3D" id="3.90.1340.10">
    <property type="entry name" value="Phage tail collar domain"/>
    <property type="match status" value="1"/>
</dbReference>
<dbReference type="InterPro" id="IPR011083">
    <property type="entry name" value="Phage_tail_collar_dom"/>
</dbReference>
<keyword evidence="3" id="KW-1185">Reference proteome</keyword>
<dbReference type="EMBL" id="JAUSSU010000017">
    <property type="protein sequence ID" value="MDQ0116211.1"/>
    <property type="molecule type" value="Genomic_DNA"/>
</dbReference>
<evidence type="ECO:0000313" key="3">
    <source>
        <dbReference type="Proteomes" id="UP001229346"/>
    </source>
</evidence>
<proteinExistence type="predicted"/>
<name>A0ABT9U985_PAEHA</name>
<dbReference type="InterPro" id="IPR037053">
    <property type="entry name" value="Phage_tail_collar_dom_sf"/>
</dbReference>
<dbReference type="Pfam" id="PF07484">
    <property type="entry name" value="Collar"/>
    <property type="match status" value="1"/>
</dbReference>
<dbReference type="Proteomes" id="UP001229346">
    <property type="component" value="Unassembled WGS sequence"/>
</dbReference>
<protein>
    <submittedName>
        <fullName evidence="2">Microcystin-dependent protein</fullName>
    </submittedName>
</protein>
<gene>
    <name evidence="2" type="ORF">J2T15_005687</name>
</gene>